<dbReference type="OrthoDB" id="2433090at2759"/>
<dbReference type="EMBL" id="CAMKVN010001898">
    <property type="protein sequence ID" value="CAI2178664.1"/>
    <property type="molecule type" value="Genomic_DNA"/>
</dbReference>
<sequence>MEYISKEDRSKLKYPEYWNREPNTWGTLGDELRCLKQLGCQCNLWLIQQTSSEMVLTSLKPMGSGETTWP</sequence>
<gene>
    <name evidence="1" type="ORF">FWILDA_LOCUS8699</name>
</gene>
<accession>A0A9W4SR76</accession>
<keyword evidence="2" id="KW-1185">Reference proteome</keyword>
<protein>
    <submittedName>
        <fullName evidence="1">12916_t:CDS:1</fullName>
    </submittedName>
</protein>
<evidence type="ECO:0000313" key="1">
    <source>
        <dbReference type="EMBL" id="CAI2178664.1"/>
    </source>
</evidence>
<comment type="caution">
    <text evidence="1">The sequence shown here is derived from an EMBL/GenBank/DDBJ whole genome shotgun (WGS) entry which is preliminary data.</text>
</comment>
<organism evidence="1 2">
    <name type="scientific">Funneliformis geosporum</name>
    <dbReference type="NCBI Taxonomy" id="1117311"/>
    <lineage>
        <taxon>Eukaryota</taxon>
        <taxon>Fungi</taxon>
        <taxon>Fungi incertae sedis</taxon>
        <taxon>Mucoromycota</taxon>
        <taxon>Glomeromycotina</taxon>
        <taxon>Glomeromycetes</taxon>
        <taxon>Glomerales</taxon>
        <taxon>Glomeraceae</taxon>
        <taxon>Funneliformis</taxon>
    </lineage>
</organism>
<name>A0A9W4SR76_9GLOM</name>
<dbReference type="Proteomes" id="UP001153678">
    <property type="component" value="Unassembled WGS sequence"/>
</dbReference>
<dbReference type="AlphaFoldDB" id="A0A9W4SR76"/>
<evidence type="ECO:0000313" key="2">
    <source>
        <dbReference type="Proteomes" id="UP001153678"/>
    </source>
</evidence>
<reference evidence="1" key="1">
    <citation type="submission" date="2022-08" db="EMBL/GenBank/DDBJ databases">
        <authorList>
            <person name="Kallberg Y."/>
            <person name="Tangrot J."/>
            <person name="Rosling A."/>
        </authorList>
    </citation>
    <scope>NUCLEOTIDE SEQUENCE</scope>
    <source>
        <strain evidence="1">Wild A</strain>
    </source>
</reference>
<proteinExistence type="predicted"/>